<dbReference type="RefSeq" id="WP_145855020.1">
    <property type="nucleotide sequence ID" value="NZ_RPFW01000004.1"/>
</dbReference>
<dbReference type="OrthoDB" id="9780488at2"/>
<dbReference type="EMBL" id="RPFW01000004">
    <property type="protein sequence ID" value="TVZ02829.1"/>
    <property type="molecule type" value="Genomic_DNA"/>
</dbReference>
<comment type="caution">
    <text evidence="2">The sequence shown here is derived from an EMBL/GenBank/DDBJ whole genome shotgun (WGS) entry which is preliminary data.</text>
</comment>
<gene>
    <name evidence="2" type="ORF">EAS64_20280</name>
</gene>
<sequence>MAVTQNGSAPVTTQHLLVRYAKRGKMRFASQLDVARAFERGVRRADLPIAYSSGFTPHPKISYAGGVPTGVASEAEYLSLTLTSQVETDAVRERLNAALPDGIDVIAVTEDSGGLPASRLTASEWQVALPGLRADTVVPVVQKFLALTEAPVERLTSKGLRRMDARAAVVSLDVTADAGAGSELRMIVQHTVPAVRPGDVLNALRDVSDVFPSEPLMTRLTQGSLGESGVVQP</sequence>
<dbReference type="NCBIfam" id="TIGR03936">
    <property type="entry name" value="sam_1_link_chp"/>
    <property type="match status" value="1"/>
</dbReference>
<reference evidence="2 3" key="1">
    <citation type="submission" date="2018-11" db="EMBL/GenBank/DDBJ databases">
        <title>Trebonia kvetii gen.nov., sp.nov., a novel acidophilic actinobacterium, and proposal of the new actinobacterial family Treboniaceae fam. nov.</title>
        <authorList>
            <person name="Rapoport D."/>
            <person name="Sagova-Mareckova M."/>
            <person name="Sedlacek I."/>
            <person name="Provaznik J."/>
            <person name="Kralova S."/>
            <person name="Pavlinic D."/>
            <person name="Benes V."/>
            <person name="Kopecky J."/>
        </authorList>
    </citation>
    <scope>NUCLEOTIDE SEQUENCE [LARGE SCALE GENOMIC DNA]</scope>
    <source>
        <strain evidence="2 3">15Tr583</strain>
    </source>
</reference>
<proteinExistence type="predicted"/>
<dbReference type="AlphaFoldDB" id="A0A6P2BUN8"/>
<protein>
    <submittedName>
        <fullName evidence="2">DUF2344 domain-containing protein</fullName>
    </submittedName>
</protein>
<dbReference type="Proteomes" id="UP000460272">
    <property type="component" value="Unassembled WGS sequence"/>
</dbReference>
<evidence type="ECO:0000313" key="3">
    <source>
        <dbReference type="Proteomes" id="UP000460272"/>
    </source>
</evidence>
<feature type="domain" description="DUF2344" evidence="1">
    <location>
        <begin position="16"/>
        <end position="197"/>
    </location>
</feature>
<dbReference type="InterPro" id="IPR018768">
    <property type="entry name" value="DUF2344"/>
</dbReference>
<organism evidence="2 3">
    <name type="scientific">Trebonia kvetii</name>
    <dbReference type="NCBI Taxonomy" id="2480626"/>
    <lineage>
        <taxon>Bacteria</taxon>
        <taxon>Bacillati</taxon>
        <taxon>Actinomycetota</taxon>
        <taxon>Actinomycetes</taxon>
        <taxon>Streptosporangiales</taxon>
        <taxon>Treboniaceae</taxon>
        <taxon>Trebonia</taxon>
    </lineage>
</organism>
<evidence type="ECO:0000313" key="2">
    <source>
        <dbReference type="EMBL" id="TVZ02829.1"/>
    </source>
</evidence>
<keyword evidence="3" id="KW-1185">Reference proteome</keyword>
<evidence type="ECO:0000259" key="1">
    <source>
        <dbReference type="Pfam" id="PF10105"/>
    </source>
</evidence>
<name>A0A6P2BUN8_9ACTN</name>
<accession>A0A6P2BUN8</accession>
<dbReference type="Pfam" id="PF10105">
    <property type="entry name" value="DUF2344"/>
    <property type="match status" value="1"/>
</dbReference>